<gene>
    <name evidence="1" type="ORF">AC625_08275</name>
</gene>
<accession>A0A0K9GSF6</accession>
<keyword evidence="2" id="KW-1185">Reference proteome</keyword>
<sequence>MVLTRMSFLPEDNKSAVMEYRCINTCYSRIEESVFKGDFEEAKRTTRDLLNSIREIERLHERKKKLDRKAELVRIMAARGIHIELVVRTS</sequence>
<evidence type="ECO:0000313" key="2">
    <source>
        <dbReference type="Proteomes" id="UP000037146"/>
    </source>
</evidence>
<dbReference type="OrthoDB" id="2889342at2"/>
<dbReference type="PATRIC" id="fig|1679170.3.peg.1769"/>
<evidence type="ECO:0000313" key="1">
    <source>
        <dbReference type="EMBL" id="KMY49541.1"/>
    </source>
</evidence>
<organism evidence="1 2">
    <name type="scientific">Peribacillus loiseleuriae</name>
    <dbReference type="NCBI Taxonomy" id="1679170"/>
    <lineage>
        <taxon>Bacteria</taxon>
        <taxon>Bacillati</taxon>
        <taxon>Bacillota</taxon>
        <taxon>Bacilli</taxon>
        <taxon>Bacillales</taxon>
        <taxon>Bacillaceae</taxon>
        <taxon>Peribacillus</taxon>
    </lineage>
</organism>
<name>A0A0K9GSF6_9BACI</name>
<comment type="caution">
    <text evidence="1">The sequence shown here is derived from an EMBL/GenBank/DDBJ whole genome shotgun (WGS) entry which is preliminary data.</text>
</comment>
<reference evidence="2" key="1">
    <citation type="submission" date="2015-07" db="EMBL/GenBank/DDBJ databases">
        <title>Genome sequencing project for genomic taxonomy and phylogenomics of Bacillus-like bacteria.</title>
        <authorList>
            <person name="Liu B."/>
            <person name="Wang J."/>
            <person name="Zhu Y."/>
            <person name="Liu G."/>
            <person name="Chen Q."/>
            <person name="Chen Z."/>
            <person name="Lan J."/>
            <person name="Che J."/>
            <person name="Ge C."/>
            <person name="Shi H."/>
            <person name="Pan Z."/>
            <person name="Liu X."/>
        </authorList>
    </citation>
    <scope>NUCLEOTIDE SEQUENCE [LARGE SCALE GENOMIC DNA]</scope>
    <source>
        <strain evidence="2">FJAT-27997</strain>
    </source>
</reference>
<dbReference type="Proteomes" id="UP000037146">
    <property type="component" value="Unassembled WGS sequence"/>
</dbReference>
<protein>
    <submittedName>
        <fullName evidence="1">Uncharacterized protein</fullName>
    </submittedName>
</protein>
<dbReference type="AlphaFoldDB" id="A0A0K9GSF6"/>
<dbReference type="RefSeq" id="WP_049680872.1">
    <property type="nucleotide sequence ID" value="NZ_LFZW01000001.1"/>
</dbReference>
<proteinExistence type="predicted"/>
<dbReference type="STRING" id="1679170.AC625_08275"/>
<dbReference type="EMBL" id="LFZW01000001">
    <property type="protein sequence ID" value="KMY49541.1"/>
    <property type="molecule type" value="Genomic_DNA"/>
</dbReference>